<dbReference type="EMBL" id="JARQZJ010000040">
    <property type="protein sequence ID" value="KAK9877209.1"/>
    <property type="molecule type" value="Genomic_DNA"/>
</dbReference>
<sequence length="85" mass="9477">MTSRTGKITDKIEFRPLKCHGNERHENPPTYTHSILLPQSGLKSGGCIHEIANLLEPETSKRHPFHQNNIAPHLNANNPAYVAGE</sequence>
<feature type="region of interest" description="Disordered" evidence="1">
    <location>
        <begin position="62"/>
        <end position="85"/>
    </location>
</feature>
<gene>
    <name evidence="2" type="ORF">WA026_016956</name>
</gene>
<protein>
    <submittedName>
        <fullName evidence="2">Uncharacterized protein</fullName>
    </submittedName>
</protein>
<evidence type="ECO:0000313" key="3">
    <source>
        <dbReference type="Proteomes" id="UP001431783"/>
    </source>
</evidence>
<evidence type="ECO:0000313" key="2">
    <source>
        <dbReference type="EMBL" id="KAK9877209.1"/>
    </source>
</evidence>
<reference evidence="2 3" key="1">
    <citation type="submission" date="2023-03" db="EMBL/GenBank/DDBJ databases">
        <title>Genome insight into feeding habits of ladybird beetles.</title>
        <authorList>
            <person name="Li H.-S."/>
            <person name="Huang Y.-H."/>
            <person name="Pang H."/>
        </authorList>
    </citation>
    <scope>NUCLEOTIDE SEQUENCE [LARGE SCALE GENOMIC DNA]</scope>
    <source>
        <strain evidence="2">SYSU_2023b</strain>
        <tissue evidence="2">Whole body</tissue>
    </source>
</reference>
<feature type="compositionally biased region" description="Polar residues" evidence="1">
    <location>
        <begin position="66"/>
        <end position="78"/>
    </location>
</feature>
<dbReference type="AlphaFoldDB" id="A0AAW1U9F4"/>
<dbReference type="Proteomes" id="UP001431783">
    <property type="component" value="Unassembled WGS sequence"/>
</dbReference>
<evidence type="ECO:0000256" key="1">
    <source>
        <dbReference type="SAM" id="MobiDB-lite"/>
    </source>
</evidence>
<organism evidence="2 3">
    <name type="scientific">Henosepilachna vigintioctopunctata</name>
    <dbReference type="NCBI Taxonomy" id="420089"/>
    <lineage>
        <taxon>Eukaryota</taxon>
        <taxon>Metazoa</taxon>
        <taxon>Ecdysozoa</taxon>
        <taxon>Arthropoda</taxon>
        <taxon>Hexapoda</taxon>
        <taxon>Insecta</taxon>
        <taxon>Pterygota</taxon>
        <taxon>Neoptera</taxon>
        <taxon>Endopterygota</taxon>
        <taxon>Coleoptera</taxon>
        <taxon>Polyphaga</taxon>
        <taxon>Cucujiformia</taxon>
        <taxon>Coccinelloidea</taxon>
        <taxon>Coccinellidae</taxon>
        <taxon>Epilachninae</taxon>
        <taxon>Epilachnini</taxon>
        <taxon>Henosepilachna</taxon>
    </lineage>
</organism>
<proteinExistence type="predicted"/>
<accession>A0AAW1U9F4</accession>
<name>A0AAW1U9F4_9CUCU</name>
<keyword evidence="3" id="KW-1185">Reference proteome</keyword>
<comment type="caution">
    <text evidence="2">The sequence shown here is derived from an EMBL/GenBank/DDBJ whole genome shotgun (WGS) entry which is preliminary data.</text>
</comment>